<dbReference type="AlphaFoldDB" id="A0A2P8DDJ5"/>
<dbReference type="Pfam" id="PF01381">
    <property type="entry name" value="HTH_3"/>
    <property type="match status" value="1"/>
</dbReference>
<dbReference type="InterPro" id="IPR001387">
    <property type="entry name" value="Cro/C1-type_HTH"/>
</dbReference>
<protein>
    <submittedName>
        <fullName evidence="2">HTH-type transcriptional regulator/antitoxin HigA</fullName>
    </submittedName>
</protein>
<dbReference type="CDD" id="cd00093">
    <property type="entry name" value="HTH_XRE"/>
    <property type="match status" value="1"/>
</dbReference>
<organism evidence="2 3">
    <name type="scientific">Taibaiella chishuiensis</name>
    <dbReference type="NCBI Taxonomy" id="1434707"/>
    <lineage>
        <taxon>Bacteria</taxon>
        <taxon>Pseudomonadati</taxon>
        <taxon>Bacteroidota</taxon>
        <taxon>Chitinophagia</taxon>
        <taxon>Chitinophagales</taxon>
        <taxon>Chitinophagaceae</taxon>
        <taxon>Taibaiella</taxon>
    </lineage>
</organism>
<dbReference type="RefSeq" id="WP_106521963.1">
    <property type="nucleotide sequence ID" value="NZ_PYGD01000001.1"/>
</dbReference>
<reference evidence="2 3" key="1">
    <citation type="submission" date="2018-03" db="EMBL/GenBank/DDBJ databases">
        <title>Genomic Encyclopedia of Type Strains, Phase III (KMG-III): the genomes of soil and plant-associated and newly described type strains.</title>
        <authorList>
            <person name="Whitman W."/>
        </authorList>
    </citation>
    <scope>NUCLEOTIDE SEQUENCE [LARGE SCALE GENOMIC DNA]</scope>
    <source>
        <strain evidence="2 3">CGMCC 1.12700</strain>
    </source>
</reference>
<comment type="caution">
    <text evidence="2">The sequence shown here is derived from an EMBL/GenBank/DDBJ whole genome shotgun (WGS) entry which is preliminary data.</text>
</comment>
<proteinExistence type="predicted"/>
<dbReference type="InterPro" id="IPR010982">
    <property type="entry name" value="Lambda_DNA-bd_dom_sf"/>
</dbReference>
<accession>A0A2P8DDJ5</accession>
<dbReference type="PANTHER" id="PTHR40455">
    <property type="entry name" value="ANTITOXIN HIGA"/>
    <property type="match status" value="1"/>
</dbReference>
<dbReference type="PROSITE" id="PS50943">
    <property type="entry name" value="HTH_CROC1"/>
    <property type="match status" value="1"/>
</dbReference>
<evidence type="ECO:0000313" key="2">
    <source>
        <dbReference type="EMBL" id="PSK95303.1"/>
    </source>
</evidence>
<dbReference type="SUPFAM" id="SSF47413">
    <property type="entry name" value="lambda repressor-like DNA-binding domains"/>
    <property type="match status" value="1"/>
</dbReference>
<dbReference type="OrthoDB" id="672730at2"/>
<dbReference type="InterPro" id="IPR039060">
    <property type="entry name" value="Antitox_HigA"/>
</dbReference>
<dbReference type="PANTHER" id="PTHR40455:SF1">
    <property type="entry name" value="ANTITOXIN HIGA"/>
    <property type="match status" value="1"/>
</dbReference>
<dbReference type="Proteomes" id="UP000240572">
    <property type="component" value="Unassembled WGS sequence"/>
</dbReference>
<dbReference type="GO" id="GO:0006355">
    <property type="term" value="P:regulation of DNA-templated transcription"/>
    <property type="evidence" value="ECO:0007669"/>
    <property type="project" value="InterPro"/>
</dbReference>
<sequence>MKTPEAILKYKVISSKRQYREYCNALEQLVFSRVKDRDTKDEIALLTLLIEKWDAEHATTADLDPIALLHALIKDHDLKAKDLADMLGMSKGYISDILHYKKGLSKEVIRKLAAHFKVAQEAFNRPYQLAVTGNAHLSKAKGINTKKKLAVA</sequence>
<gene>
    <name evidence="2" type="ORF">B0I18_1011471</name>
</gene>
<evidence type="ECO:0000313" key="3">
    <source>
        <dbReference type="Proteomes" id="UP000240572"/>
    </source>
</evidence>
<dbReference type="EMBL" id="PYGD01000001">
    <property type="protein sequence ID" value="PSK95303.1"/>
    <property type="molecule type" value="Genomic_DNA"/>
</dbReference>
<evidence type="ECO:0000259" key="1">
    <source>
        <dbReference type="PROSITE" id="PS50943"/>
    </source>
</evidence>
<name>A0A2P8DDJ5_9BACT</name>
<dbReference type="GO" id="GO:0001046">
    <property type="term" value="F:core promoter sequence-specific DNA binding"/>
    <property type="evidence" value="ECO:0007669"/>
    <property type="project" value="TreeGrafter"/>
</dbReference>
<feature type="domain" description="HTH cro/C1-type" evidence="1">
    <location>
        <begin position="69"/>
        <end position="123"/>
    </location>
</feature>
<keyword evidence="3" id="KW-1185">Reference proteome</keyword>
<dbReference type="SMART" id="SM00530">
    <property type="entry name" value="HTH_XRE"/>
    <property type="match status" value="1"/>
</dbReference>
<dbReference type="Gene3D" id="1.10.260.40">
    <property type="entry name" value="lambda repressor-like DNA-binding domains"/>
    <property type="match status" value="1"/>
</dbReference>